<name>A0AAF0CGU3_9PROT</name>
<evidence type="ECO:0000313" key="2">
    <source>
        <dbReference type="Proteomes" id="UP001214043"/>
    </source>
</evidence>
<protein>
    <submittedName>
        <fullName evidence="1">Rod shape-determining protein</fullName>
    </submittedName>
</protein>
<dbReference type="InterPro" id="IPR056546">
    <property type="entry name" value="MreB_MamK-like"/>
</dbReference>
<evidence type="ECO:0000313" key="1">
    <source>
        <dbReference type="EMBL" id="WDI32653.1"/>
    </source>
</evidence>
<reference evidence="1" key="1">
    <citation type="submission" date="2023-02" db="EMBL/GenBank/DDBJ databases">
        <title>Genome sequence of Hyphococcus flavus.</title>
        <authorList>
            <person name="Rong J.-C."/>
            <person name="Zhao Q."/>
            <person name="Yi M."/>
            <person name="Wu J.-Y."/>
        </authorList>
    </citation>
    <scope>NUCLEOTIDE SEQUENCE</scope>
    <source>
        <strain evidence="1">MCCC 1K03223</strain>
    </source>
</reference>
<dbReference type="KEGG" id="hfl:PUV54_05515"/>
<keyword evidence="2" id="KW-1185">Reference proteome</keyword>
<proteinExistence type="predicted"/>
<gene>
    <name evidence="1" type="ORF">PUV54_05515</name>
</gene>
<organism evidence="1 2">
    <name type="scientific">Hyphococcus flavus</name>
    <dbReference type="NCBI Taxonomy" id="1866326"/>
    <lineage>
        <taxon>Bacteria</taxon>
        <taxon>Pseudomonadati</taxon>
        <taxon>Pseudomonadota</taxon>
        <taxon>Alphaproteobacteria</taxon>
        <taxon>Parvularculales</taxon>
        <taxon>Parvularculaceae</taxon>
        <taxon>Hyphococcus</taxon>
    </lineage>
</organism>
<dbReference type="EMBL" id="CP118166">
    <property type="protein sequence ID" value="WDI32653.1"/>
    <property type="molecule type" value="Genomic_DNA"/>
</dbReference>
<dbReference type="RefSeq" id="WP_274494590.1">
    <property type="nucleotide sequence ID" value="NZ_CP118166.1"/>
</dbReference>
<sequence>MWLFHALSGRFPIVLGSIGKDRIALKWLQTGAVFDEPPLIAIENKAGGKYVKAVGASASGMSGLHAVTVHNSFESIEPLFTDYDLAAALVKHAIREIFEARWLMSPKVLLRICGRHSVLSGSEKQMLQRFAKDCGIARLYVFLEGETIPGNNEMNHSSLSKSAHFVTKFVA</sequence>
<dbReference type="AlphaFoldDB" id="A0AAF0CGU3"/>
<accession>A0AAF0CGU3</accession>
<dbReference type="Pfam" id="PF06723">
    <property type="entry name" value="MreB_Mbl"/>
    <property type="match status" value="1"/>
</dbReference>
<dbReference type="Gene3D" id="3.30.420.40">
    <property type="match status" value="1"/>
</dbReference>
<dbReference type="Proteomes" id="UP001214043">
    <property type="component" value="Chromosome"/>
</dbReference>